<dbReference type="RefSeq" id="XP_026855795.2">
    <property type="nucleotide sequence ID" value="XM_026999994.2"/>
</dbReference>
<gene>
    <name evidence="11" type="primary">slc45a4b</name>
</gene>
<evidence type="ECO:0000313" key="12">
    <source>
        <dbReference type="Proteomes" id="UP000314983"/>
    </source>
</evidence>
<feature type="transmembrane region" description="Helical" evidence="10">
    <location>
        <begin position="248"/>
        <end position="267"/>
    </location>
</feature>
<feature type="transmembrane region" description="Helical" evidence="10">
    <location>
        <begin position="665"/>
        <end position="684"/>
    </location>
</feature>
<organism evidence="11 12">
    <name type="scientific">Electrophorus electricus</name>
    <name type="common">Electric eel</name>
    <name type="synonym">Gymnotus electricus</name>
    <dbReference type="NCBI Taxonomy" id="8005"/>
    <lineage>
        <taxon>Eukaryota</taxon>
        <taxon>Metazoa</taxon>
        <taxon>Chordata</taxon>
        <taxon>Craniata</taxon>
        <taxon>Vertebrata</taxon>
        <taxon>Euteleostomi</taxon>
        <taxon>Actinopterygii</taxon>
        <taxon>Neopterygii</taxon>
        <taxon>Teleostei</taxon>
        <taxon>Ostariophysi</taxon>
        <taxon>Gymnotiformes</taxon>
        <taxon>Gymnotoidei</taxon>
        <taxon>Gymnotidae</taxon>
        <taxon>Electrophorus</taxon>
    </lineage>
</organism>
<evidence type="ECO:0000256" key="8">
    <source>
        <dbReference type="ARBA" id="ARBA00038193"/>
    </source>
</evidence>
<feature type="transmembrane region" description="Helical" evidence="10">
    <location>
        <begin position="287"/>
        <end position="305"/>
    </location>
</feature>
<dbReference type="OMA" id="FAYMAES"/>
<comment type="similarity">
    <text evidence="8">Belongs to the glycoside-pentoside-hexuronide (GPH) cation symporter transporter (TC 2.A.2) family.</text>
</comment>
<keyword evidence="4 10" id="KW-0812">Transmembrane</keyword>
<accession>A0A4W4GHB1</accession>
<evidence type="ECO:0000256" key="4">
    <source>
        <dbReference type="ARBA" id="ARBA00022692"/>
    </source>
</evidence>
<keyword evidence="5" id="KW-0769">Symport</keyword>
<dbReference type="AlphaFoldDB" id="A0A4W4GHB1"/>
<keyword evidence="7 10" id="KW-0472">Membrane</keyword>
<evidence type="ECO:0000256" key="2">
    <source>
        <dbReference type="ARBA" id="ARBA00022448"/>
    </source>
</evidence>
<keyword evidence="12" id="KW-1185">Reference proteome</keyword>
<feature type="compositionally biased region" description="Polar residues" evidence="9">
    <location>
        <begin position="461"/>
        <end position="472"/>
    </location>
</feature>
<feature type="transmembrane region" description="Helical" evidence="10">
    <location>
        <begin position="581"/>
        <end position="611"/>
    </location>
</feature>
<feature type="transmembrane region" description="Helical" evidence="10">
    <location>
        <begin position="690"/>
        <end position="712"/>
    </location>
</feature>
<evidence type="ECO:0000256" key="7">
    <source>
        <dbReference type="ARBA" id="ARBA00023136"/>
    </source>
</evidence>
<proteinExistence type="inferred from homology"/>
<dbReference type="RefSeq" id="XP_026855796.2">
    <property type="nucleotide sequence ID" value="XM_026999995.2"/>
</dbReference>
<evidence type="ECO:0000256" key="9">
    <source>
        <dbReference type="SAM" id="MobiDB-lite"/>
    </source>
</evidence>
<evidence type="ECO:0000256" key="10">
    <source>
        <dbReference type="SAM" id="Phobius"/>
    </source>
</evidence>
<keyword evidence="2" id="KW-0813">Transport</keyword>
<feature type="transmembrane region" description="Helical" evidence="10">
    <location>
        <begin position="209"/>
        <end position="228"/>
    </location>
</feature>
<reference evidence="11" key="3">
    <citation type="submission" date="2020-05" db="EMBL/GenBank/DDBJ databases">
        <title>Electrophorus electricus (electric eel) genome, fEleEle1, primary haplotype.</title>
        <authorList>
            <person name="Myers G."/>
            <person name="Meyer A."/>
            <person name="Fedrigo O."/>
            <person name="Formenti G."/>
            <person name="Rhie A."/>
            <person name="Tracey A."/>
            <person name="Sims Y."/>
            <person name="Jarvis E.D."/>
        </authorList>
    </citation>
    <scope>NUCLEOTIDE SEQUENCE [LARGE SCALE GENOMIC DNA]</scope>
</reference>
<dbReference type="FunFam" id="1.20.1250.20:FF:000069">
    <property type="entry name" value="Solute carrier family 45 member 4"/>
    <property type="match status" value="1"/>
</dbReference>
<dbReference type="GO" id="GO:0016020">
    <property type="term" value="C:membrane"/>
    <property type="evidence" value="ECO:0007669"/>
    <property type="project" value="UniProtKB-SubCell"/>
</dbReference>
<dbReference type="PANTHER" id="PTHR19432:SF7">
    <property type="entry name" value="SOLUTE CARRIER FAMILY 45 MEMBER 4"/>
    <property type="match status" value="1"/>
</dbReference>
<protein>
    <submittedName>
        <fullName evidence="11">Solute carrier family 45 member 4b</fullName>
    </submittedName>
</protein>
<dbReference type="InterPro" id="IPR036259">
    <property type="entry name" value="MFS_trans_sf"/>
</dbReference>
<dbReference type="KEGG" id="eee:113571189"/>
<reference evidence="12" key="2">
    <citation type="journal article" date="2017" name="Sci. Adv.">
        <title>A tail of two voltages: Proteomic comparison of the three electric organs of the electric eel.</title>
        <authorList>
            <person name="Traeger L.L."/>
            <person name="Sabat G."/>
            <person name="Barrett-Wilt G.A."/>
            <person name="Wells G.B."/>
            <person name="Sussman M.R."/>
        </authorList>
    </citation>
    <scope>NUCLEOTIDE SEQUENCE [LARGE SCALE GENOMIC DNA]</scope>
</reference>
<evidence type="ECO:0000256" key="1">
    <source>
        <dbReference type="ARBA" id="ARBA00004141"/>
    </source>
</evidence>
<dbReference type="Proteomes" id="UP000314983">
    <property type="component" value="Chromosome 10"/>
</dbReference>
<reference evidence="11" key="5">
    <citation type="submission" date="2025-09" db="UniProtKB">
        <authorList>
            <consortium name="Ensembl"/>
        </authorList>
    </citation>
    <scope>IDENTIFICATION</scope>
</reference>
<evidence type="ECO:0000256" key="6">
    <source>
        <dbReference type="ARBA" id="ARBA00022989"/>
    </source>
</evidence>
<dbReference type="Pfam" id="PF07690">
    <property type="entry name" value="MFS_1"/>
    <property type="match status" value="1"/>
</dbReference>
<dbReference type="Gene3D" id="1.20.1250.20">
    <property type="entry name" value="MFS general substrate transporter like domains"/>
    <property type="match status" value="2"/>
</dbReference>
<evidence type="ECO:0000256" key="5">
    <source>
        <dbReference type="ARBA" id="ARBA00022847"/>
    </source>
</evidence>
<comment type="subcellular location">
    <subcellularLocation>
        <location evidence="1">Membrane</location>
        <topology evidence="1">Multi-pass membrane protein</topology>
    </subcellularLocation>
</comment>
<keyword evidence="6 10" id="KW-1133">Transmembrane helix</keyword>
<dbReference type="Ensembl" id="ENSEEET00000037938.2">
    <property type="protein sequence ID" value="ENSEEEP00000037501.2"/>
    <property type="gene ID" value="ENSEEEG00000017834.2"/>
</dbReference>
<dbReference type="GeneID" id="113571189"/>
<feature type="transmembrane region" description="Helical" evidence="10">
    <location>
        <begin position="767"/>
        <end position="789"/>
    </location>
</feature>
<reference evidence="11" key="4">
    <citation type="submission" date="2025-08" db="UniProtKB">
        <authorList>
            <consortium name="Ensembl"/>
        </authorList>
    </citation>
    <scope>IDENTIFICATION</scope>
</reference>
<keyword evidence="3" id="KW-0597">Phosphoprotein</keyword>
<dbReference type="RefSeq" id="XP_035386558.1">
    <property type="nucleotide sequence ID" value="XM_035530665.1"/>
</dbReference>
<evidence type="ECO:0000256" key="3">
    <source>
        <dbReference type="ARBA" id="ARBA00022553"/>
    </source>
</evidence>
<sequence>MRVPCGPFEKNGEVGLVRVAAGSFYDKSRSPSVYKTKPWTTTAAFMQADMVPKSPDSEAMRVMHMAVVPTKDPSSSSSRRIGEREVEVLEPGASEHSVEHIPRRLWIMHGAVMFGREFCYAMETALVTPVLLQIGLPEQYYSLTWFLSPILGLTFTPLIGSASDRCTLKWGRRRPFILALCLGTLIGLALFLNGSLMGLAAGDVPGNQPIGIVLTVLGVVVLDFCADASEGPIRAYLLDVADTEEQDMALNIHAFSAGLGGAVGYMLGGLDWTNTPLGHAFKAQEQVLFFFAAIVFVISVMLHLFSIKEHPYNPHCQEEVAGAEDADSTLSVRLNGTLPGTDLTPQLDFIGEEGPFETYADNQSEVELQLDFLNVRSKSDSALEVADTTIEIDPDLLSDVDPTLFQDLKGYQGVEMPFEHCHNGNCQTSQCSFHHQMGPSREEGPFSSTKAINGDPAGAGSPTTAAVSQQSRAAGRQPNAGTALRCRHPTFYRQPSFTFSYHGRVGFHKRPRHPDVDPPIKSSRSLNDIDVLARLQARRRLWQRGGVLPGPDEDDGRSEEGEGGTTVKLLWLSMLKMPPQLWRLCLCHLLTWFSIISQVVFYTDFIGQVIYEGDPTAPVNSTALQKYHKGVQMGCWGLVIYAATAAICSAVLQKYLENYDLSIKVIYMLGTLGFAVGTAIMAILPNVYVAMVMIGTMGIISLSISYCPYALLGQYHEIKEYIHHSPGNTRRGFGIDCAILSCQVYISQILVASALGAAVEVMGTVRVIPVVASGGSFLGFFAAAFLVIYPNTPEDEEDEEEQTPSTAQ</sequence>
<feature type="region of interest" description="Disordered" evidence="9">
    <location>
        <begin position="436"/>
        <end position="480"/>
    </location>
</feature>
<dbReference type="PANTHER" id="PTHR19432">
    <property type="entry name" value="SUGAR TRANSPORTER"/>
    <property type="match status" value="1"/>
</dbReference>
<name>A0A4W4GHB1_ELEEL</name>
<dbReference type="CTD" id="557721"/>
<dbReference type="SUPFAM" id="SSF103473">
    <property type="entry name" value="MFS general substrate transporter"/>
    <property type="match status" value="1"/>
</dbReference>
<dbReference type="InterPro" id="IPR011701">
    <property type="entry name" value="MFS"/>
</dbReference>
<reference evidence="12" key="1">
    <citation type="journal article" date="2014" name="Science">
        <title>Nonhuman genetics. Genomic basis for the convergent evolution of electric organs.</title>
        <authorList>
            <person name="Gallant J.R."/>
            <person name="Traeger L.L."/>
            <person name="Volkening J.D."/>
            <person name="Moffett H."/>
            <person name="Chen P.H."/>
            <person name="Novina C.D."/>
            <person name="Phillips G.N.Jr."/>
            <person name="Anand R."/>
            <person name="Wells G.B."/>
            <person name="Pinch M."/>
            <person name="Guth R."/>
            <person name="Unguez G.A."/>
            <person name="Albert J.S."/>
            <person name="Zakon H.H."/>
            <person name="Samanta M.P."/>
            <person name="Sussman M.R."/>
        </authorList>
    </citation>
    <scope>NUCLEOTIDE SEQUENCE [LARGE SCALE GENOMIC DNA]</scope>
</reference>
<feature type="transmembrane region" description="Helical" evidence="10">
    <location>
        <begin position="142"/>
        <end position="163"/>
    </location>
</feature>
<feature type="transmembrane region" description="Helical" evidence="10">
    <location>
        <begin position="631"/>
        <end position="653"/>
    </location>
</feature>
<feature type="transmembrane region" description="Helical" evidence="10">
    <location>
        <begin position="175"/>
        <end position="197"/>
    </location>
</feature>
<dbReference type="GeneTree" id="ENSGT00950000182914"/>
<evidence type="ECO:0000313" key="11">
    <source>
        <dbReference type="Ensembl" id="ENSEEEP00000037501.2"/>
    </source>
</evidence>
<dbReference type="GO" id="GO:0008506">
    <property type="term" value="F:sucrose:proton symporter activity"/>
    <property type="evidence" value="ECO:0007669"/>
    <property type="project" value="TreeGrafter"/>
</dbReference>